<keyword evidence="2 5" id="KW-0479">Metal-binding</keyword>
<dbReference type="FunFam" id="3.40.50.1980:FF:000001">
    <property type="entry name" value="Histidinol dehydrogenase"/>
    <property type="match status" value="1"/>
</dbReference>
<dbReference type="UniPathway" id="UPA00031">
    <property type="reaction ID" value="UER00014"/>
</dbReference>
<feature type="active site" description="Proton acceptor" evidence="5 7">
    <location>
        <position position="328"/>
    </location>
</feature>
<dbReference type="HAMAP" id="MF_01024">
    <property type="entry name" value="HisD"/>
    <property type="match status" value="1"/>
</dbReference>
<feature type="binding site" evidence="5 10">
    <location>
        <position position="262"/>
    </location>
    <ligand>
        <name>Zn(2+)</name>
        <dbReference type="ChEBI" id="CHEBI:29105"/>
    </ligand>
</feature>
<evidence type="ECO:0000256" key="11">
    <source>
        <dbReference type="RuleBase" id="RU004175"/>
    </source>
</evidence>
<sequence>MPVHLDASDPDFDSRFTTLLHAKREDSPEVDDAVAAIIADVRARGDAALIALTERFDRLVLTPETLRFSAEEIERHCAAVDDADREALSLAAERIRAYHARQMPEDARWTDREGASLGWRWSAVSAAGLYVPGGLASYPSSVLMNAIPAKVAGVGRLAIAVPTPDGVVNPLVMLAAKIAGVDEIYRIGGAQAIAALAYGTESVAPVDKITGPGNAYVAAAKRRVFGRVGIDMIAGPSEILVIADADNDPDWIALDLLSQAEHDESAQSILITPDADFGRAVAKAVDARLQTLERRAIAGASWRDFGAIITVRDLAEAARLADRIAPEHLELCVADPEALADRITHAGAIFLGQWTPEAIGDYVGGPNHVLPTARSARFSSGLSVMDFLKRTTMARMTPEALRAVGPAAERLARSESLEAHGLSVAARLDRLNR</sequence>
<dbReference type="InterPro" id="IPR016161">
    <property type="entry name" value="Ald_DH/histidinol_DH"/>
</dbReference>
<evidence type="ECO:0000256" key="8">
    <source>
        <dbReference type="PIRSR" id="PIRSR000099-2"/>
    </source>
</evidence>
<dbReference type="Proteomes" id="UP000199286">
    <property type="component" value="Unassembled WGS sequence"/>
</dbReference>
<dbReference type="EC" id="1.1.1.23" evidence="5"/>
<dbReference type="NCBIfam" id="TIGR00069">
    <property type="entry name" value="hisD"/>
    <property type="match status" value="1"/>
</dbReference>
<feature type="binding site" evidence="5 8">
    <location>
        <position position="130"/>
    </location>
    <ligand>
        <name>NAD(+)</name>
        <dbReference type="ChEBI" id="CHEBI:57540"/>
    </ligand>
</feature>
<feature type="binding site" evidence="5 8">
    <location>
        <position position="214"/>
    </location>
    <ligand>
        <name>NAD(+)</name>
        <dbReference type="ChEBI" id="CHEBI:57540"/>
    </ligand>
</feature>
<feature type="binding site" evidence="5 9">
    <location>
        <position position="259"/>
    </location>
    <ligand>
        <name>substrate</name>
    </ligand>
</feature>
<evidence type="ECO:0000256" key="1">
    <source>
        <dbReference type="ARBA" id="ARBA00010178"/>
    </source>
</evidence>
<dbReference type="GO" id="GO:0051287">
    <property type="term" value="F:NAD binding"/>
    <property type="evidence" value="ECO:0007669"/>
    <property type="project" value="InterPro"/>
</dbReference>
<comment type="pathway">
    <text evidence="5">Amino-acid biosynthesis; L-histidine biosynthesis; L-histidine from 5-phospho-alpha-D-ribose 1-diphosphate: step 9/9.</text>
</comment>
<dbReference type="PIRSF" id="PIRSF000099">
    <property type="entry name" value="Histidinol_dh"/>
    <property type="match status" value="1"/>
</dbReference>
<reference evidence="12 13" key="1">
    <citation type="submission" date="2016-10" db="EMBL/GenBank/DDBJ databases">
        <authorList>
            <person name="de Groot N.N."/>
        </authorList>
    </citation>
    <scope>NUCLEOTIDE SEQUENCE [LARGE SCALE GENOMIC DNA]</scope>
    <source>
        <strain evidence="12 13">DSM 26880</strain>
    </source>
</reference>
<feature type="binding site" evidence="5 9">
    <location>
        <position position="415"/>
    </location>
    <ligand>
        <name>substrate</name>
    </ligand>
</feature>
<feature type="binding site" evidence="5 9">
    <location>
        <position position="361"/>
    </location>
    <ligand>
        <name>substrate</name>
    </ligand>
</feature>
<dbReference type="GO" id="GO:0000105">
    <property type="term" value="P:L-histidine biosynthetic process"/>
    <property type="evidence" value="ECO:0007669"/>
    <property type="project" value="UniProtKB-UniRule"/>
</dbReference>
<keyword evidence="13" id="KW-1185">Reference proteome</keyword>
<keyword evidence="5 8" id="KW-0520">NAD</keyword>
<comment type="cofactor">
    <cofactor evidence="5 10">
        <name>Zn(2+)</name>
        <dbReference type="ChEBI" id="CHEBI:29105"/>
    </cofactor>
    <text evidence="5 10">Binds 1 zinc ion per subunit.</text>
</comment>
<dbReference type="STRING" id="321339.SAMN05444340_11387"/>
<dbReference type="SUPFAM" id="SSF53720">
    <property type="entry name" value="ALDH-like"/>
    <property type="match status" value="1"/>
</dbReference>
<dbReference type="GO" id="GO:0008270">
    <property type="term" value="F:zinc ion binding"/>
    <property type="evidence" value="ECO:0007669"/>
    <property type="project" value="UniProtKB-UniRule"/>
</dbReference>
<comment type="similarity">
    <text evidence="1 5 6 11">Belongs to the histidinol dehydrogenase family.</text>
</comment>
<evidence type="ECO:0000313" key="13">
    <source>
        <dbReference type="Proteomes" id="UP000199286"/>
    </source>
</evidence>
<evidence type="ECO:0000256" key="9">
    <source>
        <dbReference type="PIRSR" id="PIRSR000099-3"/>
    </source>
</evidence>
<dbReference type="AlphaFoldDB" id="A0A1H3LLZ1"/>
<keyword evidence="3 5" id="KW-0862">Zinc</keyword>
<dbReference type="EMBL" id="FNPF01000013">
    <property type="protein sequence ID" value="SDY65320.1"/>
    <property type="molecule type" value="Genomic_DNA"/>
</dbReference>
<evidence type="ECO:0000256" key="10">
    <source>
        <dbReference type="PIRSR" id="PIRSR000099-4"/>
    </source>
</evidence>
<feature type="binding site" evidence="5 9">
    <location>
        <position position="237"/>
    </location>
    <ligand>
        <name>substrate</name>
    </ligand>
</feature>
<feature type="binding site" evidence="5 9">
    <location>
        <position position="328"/>
    </location>
    <ligand>
        <name>substrate</name>
    </ligand>
</feature>
<keyword evidence="5" id="KW-0368">Histidine biosynthesis</keyword>
<evidence type="ECO:0000256" key="3">
    <source>
        <dbReference type="ARBA" id="ARBA00022833"/>
    </source>
</evidence>
<organism evidence="12 13">
    <name type="scientific">Citreimonas salinaria</name>
    <dbReference type="NCBI Taxonomy" id="321339"/>
    <lineage>
        <taxon>Bacteria</taxon>
        <taxon>Pseudomonadati</taxon>
        <taxon>Pseudomonadota</taxon>
        <taxon>Alphaproteobacteria</taxon>
        <taxon>Rhodobacterales</taxon>
        <taxon>Roseobacteraceae</taxon>
        <taxon>Citreimonas</taxon>
    </lineage>
</organism>
<evidence type="ECO:0000313" key="12">
    <source>
        <dbReference type="EMBL" id="SDY65320.1"/>
    </source>
</evidence>
<feature type="binding site" evidence="5 9">
    <location>
        <position position="420"/>
    </location>
    <ligand>
        <name>substrate</name>
    </ligand>
</feature>
<feature type="binding site" evidence="5 10">
    <location>
        <position position="361"/>
    </location>
    <ligand>
        <name>Zn(2+)</name>
        <dbReference type="ChEBI" id="CHEBI:29105"/>
    </ligand>
</feature>
<dbReference type="PRINTS" id="PR00083">
    <property type="entry name" value="HOLDHDRGNASE"/>
</dbReference>
<keyword evidence="5" id="KW-0028">Amino-acid biosynthesis</keyword>
<dbReference type="InterPro" id="IPR012131">
    <property type="entry name" value="Hstdl_DH"/>
</dbReference>
<feature type="binding site" evidence="5 9">
    <location>
        <position position="262"/>
    </location>
    <ligand>
        <name>substrate</name>
    </ligand>
</feature>
<dbReference type="PANTHER" id="PTHR21256:SF2">
    <property type="entry name" value="HISTIDINE BIOSYNTHESIS TRIFUNCTIONAL PROTEIN"/>
    <property type="match status" value="1"/>
</dbReference>
<evidence type="ECO:0000256" key="5">
    <source>
        <dbReference type="HAMAP-Rule" id="MF_01024"/>
    </source>
</evidence>
<evidence type="ECO:0000256" key="7">
    <source>
        <dbReference type="PIRSR" id="PIRSR000099-1"/>
    </source>
</evidence>
<dbReference type="CDD" id="cd06572">
    <property type="entry name" value="Histidinol_dh"/>
    <property type="match status" value="1"/>
</dbReference>
<dbReference type="InterPro" id="IPR022695">
    <property type="entry name" value="Histidinol_DH_monofunct"/>
</dbReference>
<dbReference type="FunFam" id="3.40.50.1980:FF:000026">
    <property type="entry name" value="Histidinol dehydrogenase"/>
    <property type="match status" value="1"/>
</dbReference>
<dbReference type="RefSeq" id="WP_089884369.1">
    <property type="nucleotide sequence ID" value="NZ_FNPF01000013.1"/>
</dbReference>
<dbReference type="InterPro" id="IPR001692">
    <property type="entry name" value="Histidinol_DH_CS"/>
</dbReference>
<feature type="active site" description="Proton acceptor" evidence="5 7">
    <location>
        <position position="327"/>
    </location>
</feature>
<comment type="catalytic activity">
    <reaction evidence="5">
        <text>L-histidinol + 2 NAD(+) + H2O = L-histidine + 2 NADH + 3 H(+)</text>
        <dbReference type="Rhea" id="RHEA:20641"/>
        <dbReference type="ChEBI" id="CHEBI:15377"/>
        <dbReference type="ChEBI" id="CHEBI:15378"/>
        <dbReference type="ChEBI" id="CHEBI:57540"/>
        <dbReference type="ChEBI" id="CHEBI:57595"/>
        <dbReference type="ChEBI" id="CHEBI:57699"/>
        <dbReference type="ChEBI" id="CHEBI:57945"/>
        <dbReference type="EC" id="1.1.1.23"/>
    </reaction>
</comment>
<comment type="function">
    <text evidence="5">Catalyzes the sequential NAD-dependent oxidations of L-histidinol to L-histidinaldehyde and then to L-histidine.</text>
</comment>
<dbReference type="GO" id="GO:0004399">
    <property type="term" value="F:histidinol dehydrogenase activity"/>
    <property type="evidence" value="ECO:0007669"/>
    <property type="project" value="UniProtKB-UniRule"/>
</dbReference>
<accession>A0A1H3LLZ1</accession>
<evidence type="ECO:0000256" key="4">
    <source>
        <dbReference type="ARBA" id="ARBA00023002"/>
    </source>
</evidence>
<dbReference type="PANTHER" id="PTHR21256">
    <property type="entry name" value="HISTIDINOL DEHYDROGENASE HDH"/>
    <property type="match status" value="1"/>
</dbReference>
<dbReference type="OrthoDB" id="9805269at2"/>
<dbReference type="Gene3D" id="3.40.50.1980">
    <property type="entry name" value="Nitrogenase molybdenum iron protein domain"/>
    <property type="match status" value="2"/>
</dbReference>
<protein>
    <recommendedName>
        <fullName evidence="5">Histidinol dehydrogenase</fullName>
        <shortName evidence="5">HDH</shortName>
        <ecNumber evidence="5">1.1.1.23</ecNumber>
    </recommendedName>
</protein>
<feature type="binding site" evidence="5 10">
    <location>
        <position position="420"/>
    </location>
    <ligand>
        <name>Zn(2+)</name>
        <dbReference type="ChEBI" id="CHEBI:29105"/>
    </ligand>
</feature>
<evidence type="ECO:0000256" key="2">
    <source>
        <dbReference type="ARBA" id="ARBA00022723"/>
    </source>
</evidence>
<gene>
    <name evidence="5" type="primary">hisD</name>
    <name evidence="12" type="ORF">SAMN05444340_11387</name>
</gene>
<dbReference type="GO" id="GO:0005829">
    <property type="term" value="C:cytosol"/>
    <property type="evidence" value="ECO:0007669"/>
    <property type="project" value="TreeGrafter"/>
</dbReference>
<dbReference type="Gene3D" id="1.20.5.1300">
    <property type="match status" value="1"/>
</dbReference>
<proteinExistence type="inferred from homology"/>
<dbReference type="Pfam" id="PF00815">
    <property type="entry name" value="Histidinol_dh"/>
    <property type="match status" value="1"/>
</dbReference>
<evidence type="ECO:0000256" key="6">
    <source>
        <dbReference type="PIRNR" id="PIRNR000099"/>
    </source>
</evidence>
<dbReference type="PROSITE" id="PS00611">
    <property type="entry name" value="HISOL_DEHYDROGENASE"/>
    <property type="match status" value="1"/>
</dbReference>
<keyword evidence="4 5" id="KW-0560">Oxidoreductase</keyword>
<feature type="binding site" evidence="5 10">
    <location>
        <position position="259"/>
    </location>
    <ligand>
        <name>Zn(2+)</name>
        <dbReference type="ChEBI" id="CHEBI:29105"/>
    </ligand>
</feature>
<feature type="binding site" evidence="5 8">
    <location>
        <position position="191"/>
    </location>
    <ligand>
        <name>NAD(+)</name>
        <dbReference type="ChEBI" id="CHEBI:57540"/>
    </ligand>
</feature>
<name>A0A1H3LLZ1_9RHOB</name>